<gene>
    <name evidence="3" type="ORF">BWQ96_06230</name>
</gene>
<organism evidence="3 4">
    <name type="scientific">Gracilariopsis chorda</name>
    <dbReference type="NCBI Taxonomy" id="448386"/>
    <lineage>
        <taxon>Eukaryota</taxon>
        <taxon>Rhodophyta</taxon>
        <taxon>Florideophyceae</taxon>
        <taxon>Rhodymeniophycidae</taxon>
        <taxon>Gracilariales</taxon>
        <taxon>Gracilariaceae</taxon>
        <taxon>Gracilariopsis</taxon>
    </lineage>
</organism>
<evidence type="ECO:0000256" key="2">
    <source>
        <dbReference type="SAM" id="MobiDB-lite"/>
    </source>
</evidence>
<dbReference type="EMBL" id="NBIV01000104">
    <property type="protein sequence ID" value="PXF43997.1"/>
    <property type="molecule type" value="Genomic_DNA"/>
</dbReference>
<accession>A0A2V3IPL5</accession>
<proteinExistence type="predicted"/>
<feature type="compositionally biased region" description="Basic and acidic residues" evidence="2">
    <location>
        <begin position="338"/>
        <end position="348"/>
    </location>
</feature>
<keyword evidence="1" id="KW-0175">Coiled coil</keyword>
<evidence type="ECO:0000256" key="1">
    <source>
        <dbReference type="SAM" id="Coils"/>
    </source>
</evidence>
<dbReference type="Proteomes" id="UP000247409">
    <property type="component" value="Unassembled WGS sequence"/>
</dbReference>
<feature type="region of interest" description="Disordered" evidence="2">
    <location>
        <begin position="198"/>
        <end position="244"/>
    </location>
</feature>
<feature type="region of interest" description="Disordered" evidence="2">
    <location>
        <begin position="384"/>
        <end position="418"/>
    </location>
</feature>
<sequence length="418" mass="47313">MADRKQSSVPFHCGVCAAPLNEDSALLTSCGHFFCGDSHCSKLNPALVGRCEQCGRNCNSATLENKAANHDSRVQQFVFTNVAQQLRNLADVLDFRHTHKEILTYNVANLHRHRQEIDALKQRDRELKATVQSLREEARSLNSNIHELNQQLRLQQDKFMEQIDALRSANTSLRRELTKIRTNSQLDAASQEPKMLANGLTQRPSDPYGDASPVTRPKQTQFKKLSRDPRKPLRPPALPSGQGVQYRDSLYGRARHHAGETNAAISGRDKATIPHSHEIARYQNDHQGKIAEAIARNGGIRRTNDVYATFSTTRNAPQKSYPSLAAGPIGKRGQPQYRLRDSTEESRPTKLRRRSDWSQYASTRMQADRALSGRQQFFRTSQYRRVSSVVKPSASTLGSYQKRFRSDRGLPPNRRTLF</sequence>
<feature type="region of interest" description="Disordered" evidence="2">
    <location>
        <begin position="313"/>
        <end position="361"/>
    </location>
</feature>
<reference evidence="3 4" key="1">
    <citation type="journal article" date="2018" name="Mol. Biol. Evol.">
        <title>Analysis of the draft genome of the red seaweed Gracilariopsis chorda provides insights into genome size evolution in Rhodophyta.</title>
        <authorList>
            <person name="Lee J."/>
            <person name="Yang E.C."/>
            <person name="Graf L."/>
            <person name="Yang J.H."/>
            <person name="Qiu H."/>
            <person name="Zel Zion U."/>
            <person name="Chan C.X."/>
            <person name="Stephens T.G."/>
            <person name="Weber A.P.M."/>
            <person name="Boo G.H."/>
            <person name="Boo S.M."/>
            <person name="Kim K.M."/>
            <person name="Shin Y."/>
            <person name="Jung M."/>
            <person name="Lee S.J."/>
            <person name="Yim H.S."/>
            <person name="Lee J.H."/>
            <person name="Bhattacharya D."/>
            <person name="Yoon H.S."/>
        </authorList>
    </citation>
    <scope>NUCLEOTIDE SEQUENCE [LARGE SCALE GENOMIC DNA]</scope>
    <source>
        <strain evidence="3 4">SKKU-2015</strain>
        <tissue evidence="3">Whole body</tissue>
    </source>
</reference>
<evidence type="ECO:0000313" key="3">
    <source>
        <dbReference type="EMBL" id="PXF43997.1"/>
    </source>
</evidence>
<evidence type="ECO:0000313" key="4">
    <source>
        <dbReference type="Proteomes" id="UP000247409"/>
    </source>
</evidence>
<name>A0A2V3IPL5_9FLOR</name>
<evidence type="ECO:0008006" key="5">
    <source>
        <dbReference type="Google" id="ProtNLM"/>
    </source>
</evidence>
<keyword evidence="4" id="KW-1185">Reference proteome</keyword>
<feature type="coiled-coil region" evidence="1">
    <location>
        <begin position="110"/>
        <end position="183"/>
    </location>
</feature>
<protein>
    <recommendedName>
        <fullName evidence="5">RING-type domain-containing protein</fullName>
    </recommendedName>
</protein>
<dbReference type="AlphaFoldDB" id="A0A2V3IPL5"/>
<comment type="caution">
    <text evidence="3">The sequence shown here is derived from an EMBL/GenBank/DDBJ whole genome shotgun (WGS) entry which is preliminary data.</text>
</comment>